<keyword evidence="6 9" id="KW-1133">Transmembrane helix</keyword>
<dbReference type="InterPro" id="IPR022357">
    <property type="entry name" value="MIP_CS"/>
</dbReference>
<dbReference type="PANTHER" id="PTHR19139:SF199">
    <property type="entry name" value="MIP17260P"/>
    <property type="match status" value="1"/>
</dbReference>
<dbReference type="PROSITE" id="PS00221">
    <property type="entry name" value="MIP"/>
    <property type="match status" value="1"/>
</dbReference>
<feature type="transmembrane region" description="Helical" evidence="9">
    <location>
        <begin position="82"/>
        <end position="101"/>
    </location>
</feature>
<keyword evidence="7 9" id="KW-0472">Membrane</keyword>
<dbReference type="Proteomes" id="UP001295684">
    <property type="component" value="Unassembled WGS sequence"/>
</dbReference>
<proteinExistence type="inferred from homology"/>
<dbReference type="InterPro" id="IPR023271">
    <property type="entry name" value="Aquaporin-like"/>
</dbReference>
<feature type="transmembrane region" description="Helical" evidence="9">
    <location>
        <begin position="12"/>
        <end position="32"/>
    </location>
</feature>
<dbReference type="InterPro" id="IPR034294">
    <property type="entry name" value="Aquaporin_transptr"/>
</dbReference>
<name>A0AAD2CYP7_EUPCR</name>
<dbReference type="EMBL" id="CAMPGE010016115">
    <property type="protein sequence ID" value="CAI2374691.1"/>
    <property type="molecule type" value="Genomic_DNA"/>
</dbReference>
<comment type="similarity">
    <text evidence="2 8">Belongs to the MIP/aquaporin (TC 1.A.8) family.</text>
</comment>
<dbReference type="InterPro" id="IPR000425">
    <property type="entry name" value="MIP"/>
</dbReference>
<dbReference type="Pfam" id="PF00230">
    <property type="entry name" value="MIP"/>
    <property type="match status" value="1"/>
</dbReference>
<evidence type="ECO:0000256" key="6">
    <source>
        <dbReference type="ARBA" id="ARBA00022989"/>
    </source>
</evidence>
<evidence type="ECO:0000256" key="5">
    <source>
        <dbReference type="ARBA" id="ARBA00022692"/>
    </source>
</evidence>
<dbReference type="PANTHER" id="PTHR19139">
    <property type="entry name" value="AQUAPORIN TRANSPORTER"/>
    <property type="match status" value="1"/>
</dbReference>
<dbReference type="Gene3D" id="1.20.1080.10">
    <property type="entry name" value="Glycerol uptake facilitator protein"/>
    <property type="match status" value="1"/>
</dbReference>
<dbReference type="SUPFAM" id="SSF81338">
    <property type="entry name" value="Aquaporin-like"/>
    <property type="match status" value="1"/>
</dbReference>
<protein>
    <recommendedName>
        <fullName evidence="12">Aquaporin</fullName>
    </recommendedName>
</protein>
<keyword evidence="11" id="KW-1185">Reference proteome</keyword>
<feature type="transmembrane region" description="Helical" evidence="9">
    <location>
        <begin position="44"/>
        <end position="70"/>
    </location>
</feature>
<evidence type="ECO:0000256" key="8">
    <source>
        <dbReference type="RuleBase" id="RU000477"/>
    </source>
</evidence>
<feature type="transmembrane region" description="Helical" evidence="9">
    <location>
        <begin position="202"/>
        <end position="221"/>
    </location>
</feature>
<dbReference type="PRINTS" id="PR00783">
    <property type="entry name" value="MINTRINSICP"/>
</dbReference>
<dbReference type="AlphaFoldDB" id="A0AAD2CYP7"/>
<dbReference type="GO" id="GO:0005886">
    <property type="term" value="C:plasma membrane"/>
    <property type="evidence" value="ECO:0007669"/>
    <property type="project" value="UniProtKB-SubCell"/>
</dbReference>
<evidence type="ECO:0000313" key="11">
    <source>
        <dbReference type="Proteomes" id="UP001295684"/>
    </source>
</evidence>
<evidence type="ECO:0000256" key="9">
    <source>
        <dbReference type="SAM" id="Phobius"/>
    </source>
</evidence>
<sequence>MDREGDTLQSVFRTGFLILLFEFCGTIMLTVFQRMIPGLGFVFAYWWIVVICENISGSHFNPAVTLTFMLRKDKGRFHWPLGFAYIIVQFIGAFCGALIAYLFTKNGGMLGIGKNFNDDSYIFQAVLSETFGSFLYIFVFLIQTEKSTKCSQDLALWSLVIASALGSVITYNGFVTGSMNPAYCFGVAMTMIMNGRGDHIKFIWIFLIFPFVGGILSLLFYEFVYKKTQVMVEEDYQHRTTRRQGRLLEDE</sequence>
<evidence type="ECO:0000256" key="7">
    <source>
        <dbReference type="ARBA" id="ARBA00023136"/>
    </source>
</evidence>
<keyword evidence="4" id="KW-1003">Cell membrane</keyword>
<accession>A0AAD2CYP7</accession>
<evidence type="ECO:0000256" key="1">
    <source>
        <dbReference type="ARBA" id="ARBA00004651"/>
    </source>
</evidence>
<dbReference type="GO" id="GO:0015250">
    <property type="term" value="F:water channel activity"/>
    <property type="evidence" value="ECO:0007669"/>
    <property type="project" value="TreeGrafter"/>
</dbReference>
<keyword evidence="5 8" id="KW-0812">Transmembrane</keyword>
<evidence type="ECO:0000313" key="10">
    <source>
        <dbReference type="EMBL" id="CAI2374691.1"/>
    </source>
</evidence>
<reference evidence="10" key="1">
    <citation type="submission" date="2023-07" db="EMBL/GenBank/DDBJ databases">
        <authorList>
            <consortium name="AG Swart"/>
            <person name="Singh M."/>
            <person name="Singh A."/>
            <person name="Seah K."/>
            <person name="Emmerich C."/>
        </authorList>
    </citation>
    <scope>NUCLEOTIDE SEQUENCE</scope>
    <source>
        <strain evidence="10">DP1</strain>
    </source>
</reference>
<gene>
    <name evidence="10" type="ORF">ECRASSUSDP1_LOCUS16048</name>
</gene>
<evidence type="ECO:0008006" key="12">
    <source>
        <dbReference type="Google" id="ProtNLM"/>
    </source>
</evidence>
<evidence type="ECO:0000256" key="4">
    <source>
        <dbReference type="ARBA" id="ARBA00022475"/>
    </source>
</evidence>
<feature type="transmembrane region" description="Helical" evidence="9">
    <location>
        <begin position="121"/>
        <end position="142"/>
    </location>
</feature>
<feature type="transmembrane region" description="Helical" evidence="9">
    <location>
        <begin position="154"/>
        <end position="174"/>
    </location>
</feature>
<organism evidence="10 11">
    <name type="scientific">Euplotes crassus</name>
    <dbReference type="NCBI Taxonomy" id="5936"/>
    <lineage>
        <taxon>Eukaryota</taxon>
        <taxon>Sar</taxon>
        <taxon>Alveolata</taxon>
        <taxon>Ciliophora</taxon>
        <taxon>Intramacronucleata</taxon>
        <taxon>Spirotrichea</taxon>
        <taxon>Hypotrichia</taxon>
        <taxon>Euplotida</taxon>
        <taxon>Euplotidae</taxon>
        <taxon>Moneuplotes</taxon>
    </lineage>
</organism>
<keyword evidence="3 8" id="KW-0813">Transport</keyword>
<evidence type="ECO:0000256" key="2">
    <source>
        <dbReference type="ARBA" id="ARBA00006175"/>
    </source>
</evidence>
<comment type="subcellular location">
    <subcellularLocation>
        <location evidence="1">Cell membrane</location>
        <topology evidence="1">Multi-pass membrane protein</topology>
    </subcellularLocation>
</comment>
<comment type="caution">
    <text evidence="10">The sequence shown here is derived from an EMBL/GenBank/DDBJ whole genome shotgun (WGS) entry which is preliminary data.</text>
</comment>
<evidence type="ECO:0000256" key="3">
    <source>
        <dbReference type="ARBA" id="ARBA00022448"/>
    </source>
</evidence>